<keyword evidence="9" id="KW-0862">Zinc</keyword>
<keyword evidence="11 12" id="KW-0472">Membrane</keyword>
<dbReference type="RefSeq" id="XP_028283329.1">
    <property type="nucleotide sequence ID" value="XM_028427528.1"/>
</dbReference>
<dbReference type="GO" id="GO:0016567">
    <property type="term" value="P:protein ubiquitination"/>
    <property type="evidence" value="ECO:0007669"/>
    <property type="project" value="InterPro"/>
</dbReference>
<evidence type="ECO:0000256" key="10">
    <source>
        <dbReference type="ARBA" id="ARBA00022989"/>
    </source>
</evidence>
<keyword evidence="10 12" id="KW-1133">Transmembrane helix</keyword>
<dbReference type="Pfam" id="PF12483">
    <property type="entry name" value="GIDE"/>
    <property type="match status" value="1"/>
</dbReference>
<dbReference type="GO" id="GO:0008270">
    <property type="term" value="F:zinc ion binding"/>
    <property type="evidence" value="ECO:0007669"/>
    <property type="project" value="UniProtKB-KW"/>
</dbReference>
<keyword evidence="7" id="KW-0863">Zinc-finger</keyword>
<keyword evidence="5 12" id="KW-0812">Transmembrane</keyword>
<dbReference type="PANTHER" id="PTHR12183">
    <property type="entry name" value="MITOCHONDRIAL UBIQUITIN LIGASE ACTIVATOR OF NFKB 1"/>
    <property type="match status" value="1"/>
</dbReference>
<proteinExistence type="predicted"/>
<feature type="domain" description="E3 Ubiquitin ligase MUL1-like" evidence="13">
    <location>
        <begin position="114"/>
        <end position="243"/>
    </location>
</feature>
<keyword evidence="14" id="KW-1185">Reference proteome</keyword>
<dbReference type="AlphaFoldDB" id="A0A6P7K2A2"/>
<evidence type="ECO:0000256" key="5">
    <source>
        <dbReference type="ARBA" id="ARBA00022692"/>
    </source>
</evidence>
<evidence type="ECO:0000256" key="9">
    <source>
        <dbReference type="ARBA" id="ARBA00022833"/>
    </source>
</evidence>
<evidence type="ECO:0000259" key="13">
    <source>
        <dbReference type="Pfam" id="PF12483"/>
    </source>
</evidence>
<evidence type="ECO:0000256" key="12">
    <source>
        <dbReference type="SAM" id="Phobius"/>
    </source>
</evidence>
<dbReference type="GeneID" id="114449706"/>
<keyword evidence="4" id="KW-0808">Transferase</keyword>
<evidence type="ECO:0000256" key="4">
    <source>
        <dbReference type="ARBA" id="ARBA00022679"/>
    </source>
</evidence>
<dbReference type="PANTHER" id="PTHR12183:SF6">
    <property type="entry name" value="RING-TYPE E3 UBIQUITIN TRANSFERASE"/>
    <property type="match status" value="1"/>
</dbReference>
<dbReference type="GO" id="GO:0016020">
    <property type="term" value="C:membrane"/>
    <property type="evidence" value="ECO:0007669"/>
    <property type="project" value="UniProtKB-SubCell"/>
</dbReference>
<evidence type="ECO:0000256" key="8">
    <source>
        <dbReference type="ARBA" id="ARBA00022786"/>
    </source>
</evidence>
<evidence type="ECO:0000313" key="15">
    <source>
        <dbReference type="RefSeq" id="XP_028283329.1"/>
    </source>
</evidence>
<evidence type="ECO:0000256" key="7">
    <source>
        <dbReference type="ARBA" id="ARBA00022771"/>
    </source>
</evidence>
<reference evidence="15" key="1">
    <citation type="submission" date="2025-08" db="UniProtKB">
        <authorList>
            <consortium name="RefSeq"/>
        </authorList>
    </citation>
    <scope>IDENTIFICATION</scope>
</reference>
<dbReference type="GO" id="GO:0061630">
    <property type="term" value="F:ubiquitin protein ligase activity"/>
    <property type="evidence" value="ECO:0007669"/>
    <property type="project" value="UniProtKB-EC"/>
</dbReference>
<dbReference type="InterPro" id="IPR051652">
    <property type="entry name" value="MDM2_MDM4_MUL1"/>
</dbReference>
<dbReference type="Proteomes" id="UP000515145">
    <property type="component" value="Chromosome 17"/>
</dbReference>
<keyword evidence="8" id="KW-0833">Ubl conjugation pathway</keyword>
<name>A0A6P7K2A2_9TELE</name>
<evidence type="ECO:0000256" key="3">
    <source>
        <dbReference type="ARBA" id="ARBA00012483"/>
    </source>
</evidence>
<organism evidence="14 15">
    <name type="scientific">Parambassis ranga</name>
    <name type="common">Indian glassy fish</name>
    <dbReference type="NCBI Taxonomy" id="210632"/>
    <lineage>
        <taxon>Eukaryota</taxon>
        <taxon>Metazoa</taxon>
        <taxon>Chordata</taxon>
        <taxon>Craniata</taxon>
        <taxon>Vertebrata</taxon>
        <taxon>Euteleostomi</taxon>
        <taxon>Actinopterygii</taxon>
        <taxon>Neopterygii</taxon>
        <taxon>Teleostei</taxon>
        <taxon>Neoteleostei</taxon>
        <taxon>Acanthomorphata</taxon>
        <taxon>Ovalentaria</taxon>
        <taxon>Ambassidae</taxon>
        <taxon>Parambassis</taxon>
    </lineage>
</organism>
<comment type="subcellular location">
    <subcellularLocation>
        <location evidence="2">Membrane</location>
        <topology evidence="2">Multi-pass membrane protein</topology>
    </subcellularLocation>
</comment>
<dbReference type="InParanoid" id="A0A6P7K2A2"/>
<accession>A0A6P7K2A2</accession>
<evidence type="ECO:0000256" key="11">
    <source>
        <dbReference type="ARBA" id="ARBA00023136"/>
    </source>
</evidence>
<evidence type="ECO:0000256" key="6">
    <source>
        <dbReference type="ARBA" id="ARBA00022723"/>
    </source>
</evidence>
<keyword evidence="6" id="KW-0479">Metal-binding</keyword>
<evidence type="ECO:0000256" key="1">
    <source>
        <dbReference type="ARBA" id="ARBA00000900"/>
    </source>
</evidence>
<dbReference type="OrthoDB" id="1711136at2759"/>
<feature type="transmembrane region" description="Helical" evidence="12">
    <location>
        <begin position="232"/>
        <end position="252"/>
    </location>
</feature>
<evidence type="ECO:0000313" key="14">
    <source>
        <dbReference type="Proteomes" id="UP000515145"/>
    </source>
</evidence>
<evidence type="ECO:0000256" key="2">
    <source>
        <dbReference type="ARBA" id="ARBA00004141"/>
    </source>
</evidence>
<dbReference type="EC" id="2.3.2.27" evidence="3"/>
<dbReference type="InterPro" id="IPR022170">
    <property type="entry name" value="MUL1-like"/>
</dbReference>
<comment type="catalytic activity">
    <reaction evidence="1">
        <text>S-ubiquitinyl-[E2 ubiquitin-conjugating enzyme]-L-cysteine + [acceptor protein]-L-lysine = [E2 ubiquitin-conjugating enzyme]-L-cysteine + N(6)-ubiquitinyl-[acceptor protein]-L-lysine.</text>
        <dbReference type="EC" id="2.3.2.27"/>
    </reaction>
</comment>
<protein>
    <recommendedName>
        <fullName evidence="3">RING-type E3 ubiquitin transferase</fullName>
        <ecNumber evidence="3">2.3.2.27</ecNumber>
    </recommendedName>
</protein>
<gene>
    <name evidence="15" type="primary">LOC114449706</name>
</gene>
<sequence>MARFCLALCLGTGLAVSSLCYYMYRKKKKTVEKLDNAPHINIDGKLKDTLEVTPGACLQYAVVEGVVEPVDEALRSQFHEDIDGVLHKLKVRERRLGWSGYSNILGLNDRVLHKQVPFVLRGSDETAVRVHCPLQASGLKMKMTYKKLHQFHGFDDLAGFHLNMLNRKGHLQTEEMLKVGTTVTGVGKLTLDTEGTLSLRPPSDGSQYFLSTADYDTLRNQYKAATKVWKNLTVACALAGTVALCCVGLRYYQHRKLRFTEKNDL</sequence>